<protein>
    <submittedName>
        <fullName evidence="1">Uncharacterized protein</fullName>
    </submittedName>
</protein>
<dbReference type="Proteomes" id="UP000031246">
    <property type="component" value="Unassembled WGS sequence"/>
</dbReference>
<evidence type="ECO:0000313" key="1">
    <source>
        <dbReference type="EMBL" id="KIA92421.1"/>
    </source>
</evidence>
<evidence type="ECO:0000313" key="2">
    <source>
        <dbReference type="Proteomes" id="UP000031246"/>
    </source>
</evidence>
<gene>
    <name evidence="1" type="ORF">OC25_17280</name>
</gene>
<comment type="caution">
    <text evidence="1">The sequence shown here is derived from an EMBL/GenBank/DDBJ whole genome shotgun (WGS) entry which is preliminary data.</text>
</comment>
<reference evidence="1 2" key="1">
    <citation type="submission" date="2014-10" db="EMBL/GenBank/DDBJ databases">
        <title>Pedobacter Kyungheensis.</title>
        <authorList>
            <person name="Anderson B.M."/>
            <person name="Newman J.D."/>
        </authorList>
    </citation>
    <scope>NUCLEOTIDE SEQUENCE [LARGE SCALE GENOMIC DNA]</scope>
    <source>
        <strain evidence="1 2">KACC 16221</strain>
    </source>
</reference>
<sequence length="222" mass="24705">MQLSIFSVSTPATHNKRLDEGTFMAAAQFVMALNFAAEFELLSLSAMNVQAAAKKGGLVFVRNGKLKMHPEIYDHLSLISISSICASSVYVHGLDKISTAIIHLPYSDGLLDVKGAEEDYMSFKRLCSPICRFFLLHPKKVQWSAILAAFRFFLMDGIWEVVGFVARAIHQADADVCSCAQLLDEMQKQDWYSGFAATLQNFHQSRYPLSKQGLTAELPEMA</sequence>
<dbReference type="EMBL" id="JSYN01000020">
    <property type="protein sequence ID" value="KIA92421.1"/>
    <property type="molecule type" value="Genomic_DNA"/>
</dbReference>
<name>A0A0C1D5T3_9SPHI</name>
<dbReference type="RefSeq" id="WP_039478572.1">
    <property type="nucleotide sequence ID" value="NZ_JSYN01000020.1"/>
</dbReference>
<keyword evidence="2" id="KW-1185">Reference proteome</keyword>
<organism evidence="1 2">
    <name type="scientific">Pedobacter kyungheensis</name>
    <dbReference type="NCBI Taxonomy" id="1069985"/>
    <lineage>
        <taxon>Bacteria</taxon>
        <taxon>Pseudomonadati</taxon>
        <taxon>Bacteroidota</taxon>
        <taxon>Sphingobacteriia</taxon>
        <taxon>Sphingobacteriales</taxon>
        <taxon>Sphingobacteriaceae</taxon>
        <taxon>Pedobacter</taxon>
    </lineage>
</organism>
<proteinExistence type="predicted"/>
<dbReference type="AlphaFoldDB" id="A0A0C1D5T3"/>
<dbReference type="OrthoDB" id="752868at2"/>
<accession>A0A0C1D5T3</accession>